<dbReference type="OMA" id="SCHNWLP"/>
<protein>
    <recommendedName>
        <fullName evidence="3">Gem-associated protein 4</fullName>
    </recommendedName>
</protein>
<comment type="caution">
    <text evidence="1">The sequence shown here is derived from an EMBL/GenBank/DDBJ whole genome shotgun (WGS) entry which is preliminary data.</text>
</comment>
<dbReference type="PANTHER" id="PTHR15571">
    <property type="entry name" value="GEM-ASSOCIATED PROTEIN 4"/>
    <property type="match status" value="1"/>
</dbReference>
<reference evidence="1 2" key="1">
    <citation type="journal article" date="2018" name="Nat. Ecol. Evol.">
        <title>Shark genomes provide insights into elasmobranch evolution and the origin of vertebrates.</title>
        <authorList>
            <person name="Hara Y"/>
            <person name="Yamaguchi K"/>
            <person name="Onimaru K"/>
            <person name="Kadota M"/>
            <person name="Koyanagi M"/>
            <person name="Keeley SD"/>
            <person name="Tatsumi K"/>
            <person name="Tanaka K"/>
            <person name="Motone F"/>
            <person name="Kageyama Y"/>
            <person name="Nozu R"/>
            <person name="Adachi N"/>
            <person name="Nishimura O"/>
            <person name="Nakagawa R"/>
            <person name="Tanegashima C"/>
            <person name="Kiyatake I"/>
            <person name="Matsumoto R"/>
            <person name="Murakumo K"/>
            <person name="Nishida K"/>
            <person name="Terakita A"/>
            <person name="Kuratani S"/>
            <person name="Sato K"/>
            <person name="Hyodo S Kuraku.S."/>
        </authorList>
    </citation>
    <scope>NUCLEOTIDE SEQUENCE [LARGE SCALE GENOMIC DNA]</scope>
</reference>
<dbReference type="GO" id="GO:0032797">
    <property type="term" value="C:SMN complex"/>
    <property type="evidence" value="ECO:0007669"/>
    <property type="project" value="InterPro"/>
</dbReference>
<dbReference type="Proteomes" id="UP000287033">
    <property type="component" value="Unassembled WGS sequence"/>
</dbReference>
<dbReference type="EMBL" id="BEZZ01000062">
    <property type="protein sequence ID" value="GCC24614.1"/>
    <property type="molecule type" value="Genomic_DNA"/>
</dbReference>
<evidence type="ECO:0000313" key="2">
    <source>
        <dbReference type="Proteomes" id="UP000287033"/>
    </source>
</evidence>
<dbReference type="GO" id="GO:0006364">
    <property type="term" value="P:rRNA processing"/>
    <property type="evidence" value="ECO:0007669"/>
    <property type="project" value="InterPro"/>
</dbReference>
<sequence>MEQGSWICCEKLAVLHGGFLLAKKQSQHNMLLEMKKSDWTTLGKPIVCAVHEICDGRTDSAEDPTETKHWQRKVLAFVWAKLLNSNVTGSNVKEELDSDAERDRRWKEDLFFSAESMIPEINHTVLFEIVKSLGASDVFVELLSELPADASCLEMTHFVDHVLDGTCDDDVAMFLDVWWELMKQHDGQRDGIVQTFGEEAKKYLAHAADEFSHSSKRLKLDPDVSSLFPSVSVPVTSSDLPIPSLLLDGLKRLKSHINPYIYKCSALAKLSDMIRNSVLSENIVEVSTKVYLERFARLITLGNPEVQTFPVPKIFITNVKETERELRATSQKSSFQLPEGALTVGIELLADLLHSWVNELQSEPEDDTEIQKRHLAIYRTAESLKRFREICPLLQKSKMVSEDAKKNLSDLLLNSATFVQQIDTLVPLDDAATTDKVKFSIVLTIIDRRMDRYAEICEIFASSPDWALSADGWLDCLERNRDIFQDTDLVLRLAGTLKEVSSSGISEVSKMKQLMNIILDCLTALSVADKNKALLGILSSYDSKGLCRDEGAFKDWFEEEVNMVFNCITHSEAAKNFDKAVNAIARVAFLNPEATLQKACHLAAVNLGAHKLLGQILKNLPALTFKDKLSSDGLNIFAKCLLEAAWDSFATTKGENQFLEFLTSLMEPGEGINEESPSPLLQPADATKIFVLPYLMESNSSIEFPLKVLNSALKTPLTDDRTKEHWLLACCPFPLIFALSQLLDRCILCWEEDSNKTSNHISIETKSLLIETLNIVCDVVGQIISGNPDMWSTSVCWLYRKTEQLDWTMRLWLKSIFGDHFKYEVPATLFEVCDLSDDGWSPLNLPQYGPGTGLLAWVECCCISTNMMECMLSHLTIDAKNVEEINMFSKGFLIALIQVLPWCSCSEWKRLNHVVNSLLQRELLHVPYTLEYVHYMPLLNLRPFAHHLQFSQLLLRAFQLICSCSCSDWLPAAGWKYVARQCAGSMSDILESLRCRLKEHGAQNPDGSQEATFVVMQLFCHVIHIMVMMPSGTPEPLYYVALELLSQYEILTKANSTTSGLLSKVDEKHFLYSIAENLSSEEQRSVLLQKISKIC</sequence>
<proteinExistence type="predicted"/>
<dbReference type="OrthoDB" id="9875414at2759"/>
<accession>A0A401S2K3</accession>
<dbReference type="GO" id="GO:0000387">
    <property type="term" value="P:spliceosomal snRNP assembly"/>
    <property type="evidence" value="ECO:0007669"/>
    <property type="project" value="InterPro"/>
</dbReference>
<dbReference type="PANTHER" id="PTHR15571:SF2">
    <property type="entry name" value="GEM-ASSOCIATED PROTEIN 4"/>
    <property type="match status" value="1"/>
</dbReference>
<keyword evidence="2" id="KW-1185">Reference proteome</keyword>
<organism evidence="1 2">
    <name type="scientific">Chiloscyllium punctatum</name>
    <name type="common">Brownbanded bambooshark</name>
    <name type="synonym">Hemiscyllium punctatum</name>
    <dbReference type="NCBI Taxonomy" id="137246"/>
    <lineage>
        <taxon>Eukaryota</taxon>
        <taxon>Metazoa</taxon>
        <taxon>Chordata</taxon>
        <taxon>Craniata</taxon>
        <taxon>Vertebrata</taxon>
        <taxon>Chondrichthyes</taxon>
        <taxon>Elasmobranchii</taxon>
        <taxon>Galeomorphii</taxon>
        <taxon>Galeoidea</taxon>
        <taxon>Orectolobiformes</taxon>
        <taxon>Hemiscylliidae</taxon>
        <taxon>Chiloscyllium</taxon>
    </lineage>
</organism>
<dbReference type="STRING" id="137246.A0A401S2K3"/>
<evidence type="ECO:0000313" key="1">
    <source>
        <dbReference type="EMBL" id="GCC24614.1"/>
    </source>
</evidence>
<gene>
    <name evidence="1" type="ORF">chiPu_0003016</name>
</gene>
<evidence type="ECO:0008006" key="3">
    <source>
        <dbReference type="Google" id="ProtNLM"/>
    </source>
</evidence>
<name>A0A401S2K3_CHIPU</name>
<dbReference type="AlphaFoldDB" id="A0A401S2K3"/>
<dbReference type="InterPro" id="IPR033265">
    <property type="entry name" value="GEMIN4"/>
</dbReference>